<dbReference type="EMBL" id="JBHFNQ010000108">
    <property type="protein sequence ID" value="MFB2878008.1"/>
    <property type="molecule type" value="Genomic_DNA"/>
</dbReference>
<dbReference type="Gene3D" id="3.40.190.10">
    <property type="entry name" value="Periplasmic binding protein-like II"/>
    <property type="match status" value="2"/>
</dbReference>
<keyword evidence="6" id="KW-1185">Reference proteome</keyword>
<evidence type="ECO:0000313" key="6">
    <source>
        <dbReference type="Proteomes" id="UP001576774"/>
    </source>
</evidence>
<dbReference type="InterPro" id="IPR050811">
    <property type="entry name" value="Phosphate_ABC_transporter"/>
</dbReference>
<dbReference type="InterPro" id="IPR024370">
    <property type="entry name" value="PBP_domain"/>
</dbReference>
<dbReference type="Pfam" id="PF12849">
    <property type="entry name" value="PBP_like_2"/>
    <property type="match status" value="1"/>
</dbReference>
<organism evidence="5 6">
    <name type="scientific">Floridaenema aerugineum BLCC-F46</name>
    <dbReference type="NCBI Taxonomy" id="3153654"/>
    <lineage>
        <taxon>Bacteria</taxon>
        <taxon>Bacillati</taxon>
        <taxon>Cyanobacteriota</taxon>
        <taxon>Cyanophyceae</taxon>
        <taxon>Oscillatoriophycideae</taxon>
        <taxon>Aerosakkonematales</taxon>
        <taxon>Aerosakkonemataceae</taxon>
        <taxon>Floridanema</taxon>
        <taxon>Floridanema aerugineum</taxon>
    </lineage>
</organism>
<dbReference type="InterPro" id="IPR032585">
    <property type="entry name" value="DUF4912"/>
</dbReference>
<feature type="domain" description="PBP" evidence="4">
    <location>
        <begin position="51"/>
        <end position="275"/>
    </location>
</feature>
<keyword evidence="1 3" id="KW-0732">Signal</keyword>
<evidence type="ECO:0000256" key="1">
    <source>
        <dbReference type="ARBA" id="ARBA00022729"/>
    </source>
</evidence>
<evidence type="ECO:0000313" key="5">
    <source>
        <dbReference type="EMBL" id="MFB2878008.1"/>
    </source>
</evidence>
<feature type="chain" id="PRO_5046987478" evidence="3">
    <location>
        <begin position="26"/>
        <end position="1368"/>
    </location>
</feature>
<feature type="compositionally biased region" description="Low complexity" evidence="2">
    <location>
        <begin position="305"/>
        <end position="332"/>
    </location>
</feature>
<accession>A0ABV4X746</accession>
<evidence type="ECO:0000256" key="3">
    <source>
        <dbReference type="SAM" id="SignalP"/>
    </source>
</evidence>
<evidence type="ECO:0000259" key="4">
    <source>
        <dbReference type="Pfam" id="PF12849"/>
    </source>
</evidence>
<dbReference type="PANTHER" id="PTHR30570">
    <property type="entry name" value="PERIPLASMIC PHOSPHATE BINDING COMPONENT OF PHOSPHATE ABC TRANSPORTER"/>
    <property type="match status" value="1"/>
</dbReference>
<feature type="signal peptide" evidence="3">
    <location>
        <begin position="1"/>
        <end position="25"/>
    </location>
</feature>
<gene>
    <name evidence="5" type="ORF">ACE1CC_14245</name>
</gene>
<dbReference type="SUPFAM" id="SSF53850">
    <property type="entry name" value="Periplasmic binding protein-like II"/>
    <property type="match status" value="1"/>
</dbReference>
<dbReference type="RefSeq" id="WP_413271094.1">
    <property type="nucleotide sequence ID" value="NZ_JBHFNQ010000108.1"/>
</dbReference>
<sequence>MSGKQEKPLAALAIMLALATTSAPIAVNSTARPLLAQSSSSTSFPMPKELPRGKSLRIAGSTSMIKINQALEKNFKTKYPGTDIKFSYQGTNAALKALRQGKIDLAAIGRPLTKEEKAQGLVAVPVTRNKIAIIVGRNNRFNKSITAQQFARIYRGEISNWSQVGGNPGKIRVVDRPETSDTRQAFFTYSIFQNNRSKISPNKKKVAKDSTEAVISNLGNNGIGYAISDQVVNNRRVRVVPMHNALPNSVRYPFSQPLSYVYRKSNLTPAVMAFLGNATSSQNQKLVEASRVSGAMAAIDGSTTAKPPAVKPSASSPPAAKAKPKPAAGAVATDESKGGISPWLWLLLLPLFGGLVWWLFKGRGGRGAAPVVPPVVPAKTPESRITLTPGRSQDAYAHWQVPDRVKEEMRRQGGQKMKLRLYDVTHIDMDRQPPHSVKEFDCSEQQQDLQMPIALPERDYIVELGYLTNDNRWLSVIRSLHARIPAAVPTDSSTPATTPVGADVAEVNQLSEAVDEGRLILVPQSSQDAIACWEITAERKAALQKLGGKKLALRVYDTTGGIDLDRQTANSMWQYGCDEQSSNLHILISQCDRDYTAEIGYITEDGQWLKIARSSPVRINSEVKDSEIPTVATGALGVAAAAAETPIQKENRLIIVPKNAQEAYACWEISPEKQAEIQQLGGKKLVLCLYDITGDIDLDLQPAHSEWQHDCNEDPNLQIPIAQSDRDYIAEIGYITDYGQWLKIARSSPVRINNEAQDNGISPAALSALAGTIVEKETSETPVQKESRLTLLTRNSQEAYATWEITREKQAQLQELGGKKLVLYLYDITEDIDLDLQPAHSEWQYDCDEQSPNLQIPIAQSNRDYIAEIGYITDYGQWLKIARSSPVRINSEVKDSEIPVATGLAGTIVEQPTSETPVQKENWLILVPRNSQDAYACWKIPPEKQAELPTLGEKKLVLRLYDTTGGIDLDRQQAHCVRDYECNEQNTDLHIALPQIDRDYVAELGYITDDGRWLKIARSSLVQIKSEVKDSEIPATGTSIAGATPVVYKPTPTTTETLLWLIVRDLKSADVYWEISAAQKAELQTVGKTLRLRVYDITGIDFNKQPANSLQEYECDPNSTNLRVVIPVSDRDYIAELGYITNDGEWLKFARSASLRIVSPPKEVSVESIDAKITPPKAPSGFIGNVAQVISEGVNNVAKVITNVVADTSKTTTNLNGNALTVDATVNGSKAAVAKLGTAATNNTGTNGKAASKSECRIILVPFNAKDAYAYWEVSEDYKIALRQQGGKTFMLRVHDATDLDIDRQQPHNTQEYLCEETQQDRHVSVPAPDRDYIAEVGYYTDDGRWLRLIRSFHVRIPLEGKSKWVSV</sequence>
<comment type="caution">
    <text evidence="5">The sequence shown here is derived from an EMBL/GenBank/DDBJ whole genome shotgun (WGS) entry which is preliminary data.</text>
</comment>
<dbReference type="PANTHER" id="PTHR30570:SF1">
    <property type="entry name" value="PHOSPHATE-BINDING PROTEIN PSTS"/>
    <property type="match status" value="1"/>
</dbReference>
<name>A0ABV4X746_9CYAN</name>
<evidence type="ECO:0000256" key="2">
    <source>
        <dbReference type="SAM" id="MobiDB-lite"/>
    </source>
</evidence>
<reference evidence="5 6" key="1">
    <citation type="submission" date="2024-09" db="EMBL/GenBank/DDBJ databases">
        <title>Floridaenema gen nov. (Aerosakkonemataceae, Aerosakkonematales ord. nov., Cyanobacteria) from benthic tropical and subtropical fresh waters, with the description of four new species.</title>
        <authorList>
            <person name="Moretto J.A."/>
            <person name="Berthold D.E."/>
            <person name="Lefler F.W."/>
            <person name="Huang I.-S."/>
            <person name="Laughinghouse H. IV."/>
        </authorList>
    </citation>
    <scope>NUCLEOTIDE SEQUENCE [LARGE SCALE GENOMIC DNA]</scope>
    <source>
        <strain evidence="5 6">BLCC-F46</strain>
    </source>
</reference>
<dbReference type="Proteomes" id="UP001576774">
    <property type="component" value="Unassembled WGS sequence"/>
</dbReference>
<protein>
    <submittedName>
        <fullName evidence="5">DUF4912 domain-containing protein</fullName>
    </submittedName>
</protein>
<proteinExistence type="predicted"/>
<dbReference type="Pfam" id="PF16258">
    <property type="entry name" value="DUF4912"/>
    <property type="match status" value="7"/>
</dbReference>
<feature type="region of interest" description="Disordered" evidence="2">
    <location>
        <begin position="302"/>
        <end position="335"/>
    </location>
</feature>